<dbReference type="Proteomes" id="UP001634007">
    <property type="component" value="Unassembled WGS sequence"/>
</dbReference>
<feature type="compositionally biased region" description="Low complexity" evidence="5">
    <location>
        <begin position="38"/>
        <end position="49"/>
    </location>
</feature>
<dbReference type="Gene3D" id="3.40.50.10140">
    <property type="entry name" value="Toll/interleukin-1 receptor homology (TIR) domain"/>
    <property type="match status" value="1"/>
</dbReference>
<dbReference type="EC" id="3.2.2.6" evidence="1"/>
<name>A0ABD3LP49_EUCGL</name>
<keyword evidence="3" id="KW-0520">NAD</keyword>
<protein>
    <recommendedName>
        <fullName evidence="1">ADP-ribosyl cyclase/cyclic ADP-ribose hydrolase</fullName>
        <ecNumber evidence="1">3.2.2.6</ecNumber>
    </recommendedName>
</protein>
<dbReference type="InterPro" id="IPR000157">
    <property type="entry name" value="TIR_dom"/>
</dbReference>
<feature type="domain" description="TIR" evidence="6">
    <location>
        <begin position="55"/>
        <end position="195"/>
    </location>
</feature>
<reference evidence="7 8" key="1">
    <citation type="submission" date="2024-11" db="EMBL/GenBank/DDBJ databases">
        <title>Chromosome-level genome assembly of Eucalyptus globulus Labill. provides insights into its genome evolution.</title>
        <authorList>
            <person name="Li X."/>
        </authorList>
    </citation>
    <scope>NUCLEOTIDE SEQUENCE [LARGE SCALE GENOMIC DNA]</scope>
    <source>
        <strain evidence="7">CL2024</strain>
        <tissue evidence="7">Fresh tender leaves</tissue>
    </source>
</reference>
<dbReference type="AlphaFoldDB" id="A0ABD3LP49"/>
<dbReference type="SUPFAM" id="SSF52200">
    <property type="entry name" value="Toll/Interleukin receptor TIR domain"/>
    <property type="match status" value="1"/>
</dbReference>
<keyword evidence="8" id="KW-1185">Reference proteome</keyword>
<feature type="region of interest" description="Disordered" evidence="5">
    <location>
        <begin position="1"/>
        <end position="49"/>
    </location>
</feature>
<dbReference type="InterPro" id="IPR035897">
    <property type="entry name" value="Toll_tir_struct_dom_sf"/>
</dbReference>
<dbReference type="EMBL" id="JBJKBG010000002">
    <property type="protein sequence ID" value="KAL3750135.1"/>
    <property type="molecule type" value="Genomic_DNA"/>
</dbReference>
<evidence type="ECO:0000256" key="1">
    <source>
        <dbReference type="ARBA" id="ARBA00011982"/>
    </source>
</evidence>
<sequence>MGKGQSLSKIKRKRKRAQKKEALREKKRRIAEKEITEGASASSSFSSIPMGGGSDQYDVFLSFRGSDTRNGFTDHLYRRLINVGIVPISVFRDENNLEIGEDFNSKILNAITRSKISIPIISENYASSKWCLRELVRIMDCKKSMSHTVLPIFYKVLPSDVRYLQGNFGEAFHLRKKRFDKKDIQKGQWALTEVSNLNGWESEKFANGYLPSTYIFFFLSVVI</sequence>
<feature type="compositionally biased region" description="Basic residues" evidence="5">
    <location>
        <begin position="9"/>
        <end position="18"/>
    </location>
</feature>
<evidence type="ECO:0000313" key="7">
    <source>
        <dbReference type="EMBL" id="KAL3750135.1"/>
    </source>
</evidence>
<dbReference type="SMART" id="SM00255">
    <property type="entry name" value="TIR"/>
    <property type="match status" value="1"/>
</dbReference>
<evidence type="ECO:0000313" key="8">
    <source>
        <dbReference type="Proteomes" id="UP001634007"/>
    </source>
</evidence>
<dbReference type="GO" id="GO:0061809">
    <property type="term" value="F:NAD+ nucleosidase activity, cyclic ADP-ribose generating"/>
    <property type="evidence" value="ECO:0007669"/>
    <property type="project" value="UniProtKB-EC"/>
</dbReference>
<dbReference type="PROSITE" id="PS50104">
    <property type="entry name" value="TIR"/>
    <property type="match status" value="1"/>
</dbReference>
<organism evidence="7 8">
    <name type="scientific">Eucalyptus globulus</name>
    <name type="common">Tasmanian blue gum</name>
    <dbReference type="NCBI Taxonomy" id="34317"/>
    <lineage>
        <taxon>Eukaryota</taxon>
        <taxon>Viridiplantae</taxon>
        <taxon>Streptophyta</taxon>
        <taxon>Embryophyta</taxon>
        <taxon>Tracheophyta</taxon>
        <taxon>Spermatophyta</taxon>
        <taxon>Magnoliopsida</taxon>
        <taxon>eudicotyledons</taxon>
        <taxon>Gunneridae</taxon>
        <taxon>Pentapetalae</taxon>
        <taxon>rosids</taxon>
        <taxon>malvids</taxon>
        <taxon>Myrtales</taxon>
        <taxon>Myrtaceae</taxon>
        <taxon>Myrtoideae</taxon>
        <taxon>Eucalypteae</taxon>
        <taxon>Eucalyptus</taxon>
    </lineage>
</organism>
<evidence type="ECO:0000259" key="6">
    <source>
        <dbReference type="PROSITE" id="PS50104"/>
    </source>
</evidence>
<dbReference type="FunFam" id="3.40.50.10140:FF:000007">
    <property type="entry name" value="Disease resistance protein (TIR-NBS-LRR class)"/>
    <property type="match status" value="1"/>
</dbReference>
<comment type="caution">
    <text evidence="7">The sequence shown here is derived from an EMBL/GenBank/DDBJ whole genome shotgun (WGS) entry which is preliminary data.</text>
</comment>
<dbReference type="PANTHER" id="PTHR32009:SF39">
    <property type="entry name" value="TIR DOMAIN-CONTAINING PROTEIN"/>
    <property type="match status" value="1"/>
</dbReference>
<dbReference type="Pfam" id="PF01582">
    <property type="entry name" value="TIR"/>
    <property type="match status" value="1"/>
</dbReference>
<accession>A0ABD3LP49</accession>
<evidence type="ECO:0000256" key="4">
    <source>
        <dbReference type="ARBA" id="ARBA00047304"/>
    </source>
</evidence>
<keyword evidence="2" id="KW-0378">Hydrolase</keyword>
<dbReference type="PANTHER" id="PTHR32009">
    <property type="entry name" value="TMV RESISTANCE PROTEIN N-LIKE"/>
    <property type="match status" value="1"/>
</dbReference>
<evidence type="ECO:0000256" key="5">
    <source>
        <dbReference type="SAM" id="MobiDB-lite"/>
    </source>
</evidence>
<gene>
    <name evidence="7" type="ORF">ACJRO7_011157</name>
</gene>
<evidence type="ECO:0000256" key="3">
    <source>
        <dbReference type="ARBA" id="ARBA00023027"/>
    </source>
</evidence>
<comment type="catalytic activity">
    <reaction evidence="4">
        <text>NAD(+) + H2O = ADP-D-ribose + nicotinamide + H(+)</text>
        <dbReference type="Rhea" id="RHEA:16301"/>
        <dbReference type="ChEBI" id="CHEBI:15377"/>
        <dbReference type="ChEBI" id="CHEBI:15378"/>
        <dbReference type="ChEBI" id="CHEBI:17154"/>
        <dbReference type="ChEBI" id="CHEBI:57540"/>
        <dbReference type="ChEBI" id="CHEBI:57967"/>
        <dbReference type="EC" id="3.2.2.6"/>
    </reaction>
    <physiologicalReaction direction="left-to-right" evidence="4">
        <dbReference type="Rhea" id="RHEA:16302"/>
    </physiologicalReaction>
</comment>
<proteinExistence type="predicted"/>
<evidence type="ECO:0000256" key="2">
    <source>
        <dbReference type="ARBA" id="ARBA00022801"/>
    </source>
</evidence>